<sequence>MITAATSCIDLDTAVEPENRTSIHRAINESSKHMNPRSYVYQRNPPKLDEGKHRRQPVSEDTEATLKPLRRRHTLRRVPRYLPGNRPRLVETNGCNTHPRTMPRLTDNPASLDGLPTELKLKILNEIPDLRSLDALIRASPLFSRAYFDVQEEVFNKQTFKELERRGLRLLPRDIDAPRLLAWLEVSIIGGGPPPPDLGPALLAFYNGLEMGKSTRLSMSHCKALLTVSAVIGWKRLRNPYIQEGPAFSFDTISLRAKRKLVYCPPEKLQMVYTRGVAHYYIYMFRFPNSQGQHFSVSEIETLRKVFALVQRKVFNLGPHQTNSVNLSPVVNRNLTEAQTAAAREVGRSFALYASVRVP</sequence>
<evidence type="ECO:0000313" key="2">
    <source>
        <dbReference type="EMBL" id="CAF9929377.1"/>
    </source>
</evidence>
<accession>A0A8H3IIL6</accession>
<proteinExistence type="predicted"/>
<organism evidence="2 3">
    <name type="scientific">Heterodermia speciosa</name>
    <dbReference type="NCBI Taxonomy" id="116794"/>
    <lineage>
        <taxon>Eukaryota</taxon>
        <taxon>Fungi</taxon>
        <taxon>Dikarya</taxon>
        <taxon>Ascomycota</taxon>
        <taxon>Pezizomycotina</taxon>
        <taxon>Lecanoromycetes</taxon>
        <taxon>OSLEUM clade</taxon>
        <taxon>Lecanoromycetidae</taxon>
        <taxon>Caliciales</taxon>
        <taxon>Physciaceae</taxon>
        <taxon>Heterodermia</taxon>
    </lineage>
</organism>
<evidence type="ECO:0000313" key="3">
    <source>
        <dbReference type="Proteomes" id="UP000664521"/>
    </source>
</evidence>
<dbReference type="OrthoDB" id="5304511at2759"/>
<keyword evidence="3" id="KW-1185">Reference proteome</keyword>
<dbReference type="EMBL" id="CAJPDS010000051">
    <property type="protein sequence ID" value="CAF9929377.1"/>
    <property type="molecule type" value="Genomic_DNA"/>
</dbReference>
<dbReference type="Proteomes" id="UP000664521">
    <property type="component" value="Unassembled WGS sequence"/>
</dbReference>
<protein>
    <recommendedName>
        <fullName evidence="4">F-box domain-containing protein</fullName>
    </recommendedName>
</protein>
<feature type="region of interest" description="Disordered" evidence="1">
    <location>
        <begin position="83"/>
        <end position="111"/>
    </location>
</feature>
<reference evidence="2" key="1">
    <citation type="submission" date="2021-03" db="EMBL/GenBank/DDBJ databases">
        <authorList>
            <person name="Tagirdzhanova G."/>
        </authorList>
    </citation>
    <scope>NUCLEOTIDE SEQUENCE</scope>
</reference>
<evidence type="ECO:0008006" key="4">
    <source>
        <dbReference type="Google" id="ProtNLM"/>
    </source>
</evidence>
<gene>
    <name evidence="2" type="ORF">HETSPECPRED_007358</name>
</gene>
<feature type="region of interest" description="Disordered" evidence="1">
    <location>
        <begin position="26"/>
        <end position="63"/>
    </location>
</feature>
<comment type="caution">
    <text evidence="2">The sequence shown here is derived from an EMBL/GenBank/DDBJ whole genome shotgun (WGS) entry which is preliminary data.</text>
</comment>
<dbReference type="AlphaFoldDB" id="A0A8H3IIL6"/>
<name>A0A8H3IIL6_9LECA</name>
<evidence type="ECO:0000256" key="1">
    <source>
        <dbReference type="SAM" id="MobiDB-lite"/>
    </source>
</evidence>